<dbReference type="PANTHER" id="PTHR11439">
    <property type="entry name" value="GAG-POL-RELATED RETROTRANSPOSON"/>
    <property type="match status" value="1"/>
</dbReference>
<name>A0A3Q7HQN8_SOLLC</name>
<keyword evidence="3" id="KW-1185">Reference proteome</keyword>
<organism evidence="2">
    <name type="scientific">Solanum lycopersicum</name>
    <name type="common">Tomato</name>
    <name type="synonym">Lycopersicon esculentum</name>
    <dbReference type="NCBI Taxonomy" id="4081"/>
    <lineage>
        <taxon>Eukaryota</taxon>
        <taxon>Viridiplantae</taxon>
        <taxon>Streptophyta</taxon>
        <taxon>Embryophyta</taxon>
        <taxon>Tracheophyta</taxon>
        <taxon>Spermatophyta</taxon>
        <taxon>Magnoliopsida</taxon>
        <taxon>eudicotyledons</taxon>
        <taxon>Gunneridae</taxon>
        <taxon>Pentapetalae</taxon>
        <taxon>asterids</taxon>
        <taxon>lamiids</taxon>
        <taxon>Solanales</taxon>
        <taxon>Solanaceae</taxon>
        <taxon>Solanoideae</taxon>
        <taxon>Solaneae</taxon>
        <taxon>Solanum</taxon>
        <taxon>Solanum subgen. Lycopersicon</taxon>
    </lineage>
</organism>
<proteinExistence type="predicted"/>
<evidence type="ECO:0000313" key="2">
    <source>
        <dbReference type="EnsemblPlants" id="Solyc06g060805.1.1"/>
    </source>
</evidence>
<dbReference type="STRING" id="4081.A0A3Q7HQN8"/>
<protein>
    <recommendedName>
        <fullName evidence="1">Reverse transcriptase Ty1/copia-type domain-containing protein</fullName>
    </recommendedName>
</protein>
<reference evidence="2" key="2">
    <citation type="submission" date="2019-01" db="UniProtKB">
        <authorList>
            <consortium name="EnsemblPlants"/>
        </authorList>
    </citation>
    <scope>IDENTIFICATION</scope>
    <source>
        <strain evidence="2">cv. Heinz 1706</strain>
    </source>
</reference>
<dbReference type="PANTHER" id="PTHR11439:SF441">
    <property type="entry name" value="REVERSE TRANSCRIPTASE TY1_COPIA-TYPE DOMAIN-CONTAINING PROTEIN"/>
    <property type="match status" value="1"/>
</dbReference>
<dbReference type="Gramene" id="Solyc06g060805.1.1">
    <property type="protein sequence ID" value="Solyc06g060805.1.1"/>
    <property type="gene ID" value="Solyc06g060805.1"/>
</dbReference>
<evidence type="ECO:0000313" key="3">
    <source>
        <dbReference type="Proteomes" id="UP000004994"/>
    </source>
</evidence>
<sequence length="598" mass="67464">MVAGSSRIMSDMVPTAMFTSNKGHMRSDCNKLLKCDFCHKTGHLKSNCYKLIGYPADYKGKRDTIVAGNSIYNAGHVYQQYQCDKTESIQSSYNPQMPQMIHNPHMQSSYSNQMQVQSPYISSSQNNESHQHMPMPLFTPLQHQKLLKMLDQTKLDDISGTANMIGNHLSSNASPKWIIDTGASHHIVRDHTCLYNSVMVENAGQVQLPTGTSAKTQHIHPSDMFDYDVLVPDSTSSATCQDSVSSSQNCEDCVNDLSQVSCDITPSPVRKSSRNSRPPVWHKDYVVKAGSKKCNYSLASVLDYEGLSPTYQRFIQSNRDYSLFTKRKENKLVVVLVYVDDLLITRSDSNMIHETKAALQHAFKIKDLGELRYFLGLEFARSDNGILIHQRKYTLELLADMGLSSAKPVSTPMEMNLKFTSTEYDDHMNSSHNDTLLEDPTSYQRLIGRLLYLTTTRPDISFAVQCLSQFMHAPKVSHMNSALRLVRYLKTKPGLGILMSSTGGDSLQVFCDADWGSCINSRRSITGDLIKYGESLISWRSKKQFVHLSIISPMLTMKALQNKNGKEIFSSYEMILLRATMYGSLYYIPKPRSRLNVE</sequence>
<dbReference type="Pfam" id="PF07727">
    <property type="entry name" value="RVT_2"/>
    <property type="match status" value="1"/>
</dbReference>
<dbReference type="SUPFAM" id="SSF56672">
    <property type="entry name" value="DNA/RNA polymerases"/>
    <property type="match status" value="1"/>
</dbReference>
<dbReference type="InterPro" id="IPR013103">
    <property type="entry name" value="RVT_2"/>
</dbReference>
<dbReference type="InterPro" id="IPR043502">
    <property type="entry name" value="DNA/RNA_pol_sf"/>
</dbReference>
<feature type="domain" description="Reverse transcriptase Ty1/copia-type" evidence="1">
    <location>
        <begin position="312"/>
        <end position="414"/>
    </location>
</feature>
<reference evidence="2" key="1">
    <citation type="journal article" date="2012" name="Nature">
        <title>The tomato genome sequence provides insights into fleshy fruit evolution.</title>
        <authorList>
            <consortium name="Tomato Genome Consortium"/>
        </authorList>
    </citation>
    <scope>NUCLEOTIDE SEQUENCE [LARGE SCALE GENOMIC DNA]</scope>
    <source>
        <strain evidence="2">cv. Heinz 1706</strain>
    </source>
</reference>
<dbReference type="InParanoid" id="A0A3Q7HQN8"/>
<dbReference type="AlphaFoldDB" id="A0A3Q7HQN8"/>
<accession>A0A3Q7HQN8</accession>
<evidence type="ECO:0000259" key="1">
    <source>
        <dbReference type="Pfam" id="PF07727"/>
    </source>
</evidence>
<dbReference type="EnsemblPlants" id="Solyc06g060805.1.1">
    <property type="protein sequence ID" value="Solyc06g060805.1.1"/>
    <property type="gene ID" value="Solyc06g060805.1"/>
</dbReference>
<dbReference type="Proteomes" id="UP000004994">
    <property type="component" value="Chromosome 6"/>
</dbReference>